<evidence type="ECO:0000313" key="1">
    <source>
        <dbReference type="EMBL" id="TRY74000.1"/>
    </source>
</evidence>
<dbReference type="EMBL" id="VCGU01000007">
    <property type="protein sequence ID" value="TRY74000.1"/>
    <property type="molecule type" value="Genomic_DNA"/>
</dbReference>
<reference evidence="1 2" key="1">
    <citation type="journal article" date="2018" name="Nat. Ecol. Evol.">
        <title>Genomic signatures of mitonuclear coevolution across populations of Tigriopus californicus.</title>
        <authorList>
            <person name="Barreto F.S."/>
            <person name="Watson E.T."/>
            <person name="Lima T.G."/>
            <person name="Willett C.S."/>
            <person name="Edmands S."/>
            <person name="Li W."/>
            <person name="Burton R.S."/>
        </authorList>
    </citation>
    <scope>NUCLEOTIDE SEQUENCE [LARGE SCALE GENOMIC DNA]</scope>
    <source>
        <strain evidence="1 2">San Diego</strain>
    </source>
</reference>
<proteinExistence type="predicted"/>
<comment type="caution">
    <text evidence="1">The sequence shown here is derived from an EMBL/GenBank/DDBJ whole genome shotgun (WGS) entry which is preliminary data.</text>
</comment>
<dbReference type="Proteomes" id="UP000318571">
    <property type="component" value="Chromosome 3"/>
</dbReference>
<protein>
    <submittedName>
        <fullName evidence="1">Uncharacterized protein</fullName>
    </submittedName>
</protein>
<keyword evidence="2" id="KW-1185">Reference proteome</keyword>
<sequence length="479" mass="54240">MRSRLAGTTMIMYKAETYLVLASLIICAHGAFKCEVKTQQSISDYRLSSRAVQGILFKNGQGGGGFQAIDCVCEGTSRHVFDDDLIEKFPTSDPKWEDSAVLRVRDCKNLELDLSEYDGDLPQTLDRGALIIENVDEMRVLSFKYGFRSNEPKRNEKAFSSIYFRNINMTAGTQLDFEEKVEVLLHQVRMTDENSDPLIVKSTNSIKGINPIIRIEECQFNLGDNLQSKREYFEIEVINEHQVEDSTSECSKYYDYEGEVYFKRNTLSKLGTGRFYVNGASKVIVEDNLIEVLELEAFEMKQVEELDIVRNIIRNDRARPSFKVEYEKDISKCTNQPDLPEDRIKGKITMNRVWRVRKSMAEVAFSGYSDEEKLKIAKKIKLEENAGWGFCQCAELNAKEDQANLLIENKILRDSICASSVTGGIGKRKSICAGSHPRPFLGSLLNAFGLDSGTPRNEVGFLFPLSIAWTTFAIGIGRL</sequence>
<accession>A0A553P8K6</accession>
<dbReference type="AlphaFoldDB" id="A0A553P8K6"/>
<organism evidence="1 2">
    <name type="scientific">Tigriopus californicus</name>
    <name type="common">Marine copepod</name>
    <dbReference type="NCBI Taxonomy" id="6832"/>
    <lineage>
        <taxon>Eukaryota</taxon>
        <taxon>Metazoa</taxon>
        <taxon>Ecdysozoa</taxon>
        <taxon>Arthropoda</taxon>
        <taxon>Crustacea</taxon>
        <taxon>Multicrustacea</taxon>
        <taxon>Hexanauplia</taxon>
        <taxon>Copepoda</taxon>
        <taxon>Harpacticoida</taxon>
        <taxon>Harpacticidae</taxon>
        <taxon>Tigriopus</taxon>
    </lineage>
</organism>
<name>A0A553P8K6_TIGCA</name>
<gene>
    <name evidence="1" type="ORF">TCAL_06983</name>
</gene>
<evidence type="ECO:0000313" key="2">
    <source>
        <dbReference type="Proteomes" id="UP000318571"/>
    </source>
</evidence>